<accession>A0AAE0TL12</accession>
<feature type="region of interest" description="Disordered" evidence="1">
    <location>
        <begin position="59"/>
        <end position="86"/>
    </location>
</feature>
<dbReference type="EMBL" id="JAEAOA010002309">
    <property type="protein sequence ID" value="KAK3612267.1"/>
    <property type="molecule type" value="Genomic_DNA"/>
</dbReference>
<evidence type="ECO:0000256" key="1">
    <source>
        <dbReference type="SAM" id="MobiDB-lite"/>
    </source>
</evidence>
<dbReference type="Proteomes" id="UP001195483">
    <property type="component" value="Unassembled WGS sequence"/>
</dbReference>
<protein>
    <submittedName>
        <fullName evidence="2">Uncharacterized protein</fullName>
    </submittedName>
</protein>
<name>A0AAE0TL12_9BIVA</name>
<reference evidence="2" key="2">
    <citation type="journal article" date="2021" name="Genome Biol. Evol.">
        <title>Developing a high-quality reference genome for a parasitic bivalve with doubly uniparental inheritance (Bivalvia: Unionida).</title>
        <authorList>
            <person name="Smith C.H."/>
        </authorList>
    </citation>
    <scope>NUCLEOTIDE SEQUENCE</scope>
    <source>
        <strain evidence="2">CHS0354</strain>
        <tissue evidence="2">Mantle</tissue>
    </source>
</reference>
<dbReference type="AlphaFoldDB" id="A0AAE0TL12"/>
<reference evidence="2" key="3">
    <citation type="submission" date="2023-05" db="EMBL/GenBank/DDBJ databases">
        <authorList>
            <person name="Smith C.H."/>
        </authorList>
    </citation>
    <scope>NUCLEOTIDE SEQUENCE</scope>
    <source>
        <strain evidence="2">CHS0354</strain>
        <tissue evidence="2">Mantle</tissue>
    </source>
</reference>
<organism evidence="2 3">
    <name type="scientific">Potamilus streckersoni</name>
    <dbReference type="NCBI Taxonomy" id="2493646"/>
    <lineage>
        <taxon>Eukaryota</taxon>
        <taxon>Metazoa</taxon>
        <taxon>Spiralia</taxon>
        <taxon>Lophotrochozoa</taxon>
        <taxon>Mollusca</taxon>
        <taxon>Bivalvia</taxon>
        <taxon>Autobranchia</taxon>
        <taxon>Heteroconchia</taxon>
        <taxon>Palaeoheterodonta</taxon>
        <taxon>Unionida</taxon>
        <taxon>Unionoidea</taxon>
        <taxon>Unionidae</taxon>
        <taxon>Ambleminae</taxon>
        <taxon>Lampsilini</taxon>
        <taxon>Potamilus</taxon>
    </lineage>
</organism>
<reference evidence="2" key="1">
    <citation type="journal article" date="2021" name="Genome Biol. Evol.">
        <title>A High-Quality Reference Genome for a Parasitic Bivalve with Doubly Uniparental Inheritance (Bivalvia: Unionida).</title>
        <authorList>
            <person name="Smith C.H."/>
        </authorList>
    </citation>
    <scope>NUCLEOTIDE SEQUENCE</scope>
    <source>
        <strain evidence="2">CHS0354</strain>
    </source>
</reference>
<evidence type="ECO:0000313" key="2">
    <source>
        <dbReference type="EMBL" id="KAK3612267.1"/>
    </source>
</evidence>
<gene>
    <name evidence="2" type="ORF">CHS0354_039548</name>
</gene>
<sequence>MINQLRASANGLRTTCDDSESVTEMKRQAKDWIEAIERSGLPGKNKTWQVMMLKDSANGNGREAAVQVRTRESGWQKKQLKRQTPD</sequence>
<evidence type="ECO:0000313" key="3">
    <source>
        <dbReference type="Proteomes" id="UP001195483"/>
    </source>
</evidence>
<comment type="caution">
    <text evidence="2">The sequence shown here is derived from an EMBL/GenBank/DDBJ whole genome shotgun (WGS) entry which is preliminary data.</text>
</comment>
<proteinExistence type="predicted"/>
<keyword evidence="3" id="KW-1185">Reference proteome</keyword>